<dbReference type="PANTHER" id="PTHR32251">
    <property type="entry name" value="3-OXO-5-ALPHA-STEROID 4-DEHYDROGENASE"/>
    <property type="match status" value="1"/>
</dbReference>
<name>A0AA96GEK9_9BACT</name>
<gene>
    <name evidence="2" type="ORF">PQG83_10765</name>
</gene>
<dbReference type="PROSITE" id="PS50244">
    <property type="entry name" value="S5A_REDUCTASE"/>
    <property type="match status" value="1"/>
</dbReference>
<feature type="transmembrane region" description="Helical" evidence="1">
    <location>
        <begin position="101"/>
        <end position="128"/>
    </location>
</feature>
<protein>
    <submittedName>
        <fullName evidence="2">DUF1295 domain-containing protein</fullName>
    </submittedName>
</protein>
<organism evidence="2 3">
    <name type="scientific">Candidatus Nitrospira neomarina</name>
    <dbReference type="NCBI Taxonomy" id="3020899"/>
    <lineage>
        <taxon>Bacteria</taxon>
        <taxon>Pseudomonadati</taxon>
        <taxon>Nitrospirota</taxon>
        <taxon>Nitrospiria</taxon>
        <taxon>Nitrospirales</taxon>
        <taxon>Nitrospiraceae</taxon>
        <taxon>Nitrospira</taxon>
    </lineage>
</organism>
<accession>A0AA96GEK9</accession>
<sequence>MTFSIYLYGLVGTLILAILTWLVSLVKRDVSIVDSMWAVMIFASAFIYSSSMEPYWNRSSLVLTLVLLWALRLTVYITWRNWGESEDARYQAIRRKYEPNFALKSLGIIFVFQAVLAWIISMPLWIALTVPFEYSIFDTLAVTLWMIGMFFESVGDWQLARFKMNPANRGKVMNQGLWRYTRHPNYFGECLIWWGFFLFVIPPGAWWSILSPILLTFLLLKFSGVTMLEETIVDRRPAYREYIASTNAFIPGPPKHIKTSSRPEERIS</sequence>
<dbReference type="GO" id="GO:0016020">
    <property type="term" value="C:membrane"/>
    <property type="evidence" value="ECO:0007669"/>
    <property type="project" value="TreeGrafter"/>
</dbReference>
<keyword evidence="1" id="KW-0472">Membrane</keyword>
<reference evidence="2 3" key="1">
    <citation type="submission" date="2023-01" db="EMBL/GenBank/DDBJ databases">
        <title>Cultivation and genomic characterization of new, ubiquitous marine nitrite-oxidizing bacteria from the Nitrospirales.</title>
        <authorList>
            <person name="Mueller A.J."/>
            <person name="Daebeler A."/>
            <person name="Herbold C.W."/>
            <person name="Kirkegaard R.H."/>
            <person name="Daims H."/>
        </authorList>
    </citation>
    <scope>NUCLEOTIDE SEQUENCE [LARGE SCALE GENOMIC DNA]</scope>
    <source>
        <strain evidence="2 3">DK</strain>
    </source>
</reference>
<dbReference type="RefSeq" id="WP_312740734.1">
    <property type="nucleotide sequence ID" value="NZ_CP116968.1"/>
</dbReference>
<dbReference type="Pfam" id="PF06966">
    <property type="entry name" value="DUF1295"/>
    <property type="match status" value="1"/>
</dbReference>
<feature type="transmembrane region" description="Helical" evidence="1">
    <location>
        <begin position="61"/>
        <end position="80"/>
    </location>
</feature>
<evidence type="ECO:0000313" key="3">
    <source>
        <dbReference type="Proteomes" id="UP001302494"/>
    </source>
</evidence>
<evidence type="ECO:0000313" key="2">
    <source>
        <dbReference type="EMBL" id="WNM60246.1"/>
    </source>
</evidence>
<evidence type="ECO:0000256" key="1">
    <source>
        <dbReference type="SAM" id="Phobius"/>
    </source>
</evidence>
<keyword evidence="1" id="KW-1133">Transmembrane helix</keyword>
<dbReference type="InterPro" id="IPR010721">
    <property type="entry name" value="UstE-like"/>
</dbReference>
<keyword evidence="1" id="KW-0812">Transmembrane</keyword>
<dbReference type="Proteomes" id="UP001302494">
    <property type="component" value="Chromosome"/>
</dbReference>
<dbReference type="Gene3D" id="1.20.120.1630">
    <property type="match status" value="1"/>
</dbReference>
<dbReference type="PANTHER" id="PTHR32251:SF15">
    <property type="entry name" value="3-OXO-5-ALPHA-STEROID 4-DEHYDROGENASE (DUF1295)"/>
    <property type="match status" value="1"/>
</dbReference>
<dbReference type="KEGG" id="nneo:PQG83_10765"/>
<keyword evidence="3" id="KW-1185">Reference proteome</keyword>
<dbReference type="EMBL" id="CP116968">
    <property type="protein sequence ID" value="WNM60246.1"/>
    <property type="molecule type" value="Genomic_DNA"/>
</dbReference>
<feature type="transmembrane region" description="Helical" evidence="1">
    <location>
        <begin position="32"/>
        <end position="49"/>
    </location>
</feature>
<feature type="transmembrane region" description="Helical" evidence="1">
    <location>
        <begin position="6"/>
        <end position="25"/>
    </location>
</feature>
<dbReference type="AlphaFoldDB" id="A0AA96GEK9"/>
<proteinExistence type="predicted"/>
<feature type="transmembrane region" description="Helical" evidence="1">
    <location>
        <begin position="134"/>
        <end position="154"/>
    </location>
</feature>
<feature type="transmembrane region" description="Helical" evidence="1">
    <location>
        <begin position="186"/>
        <end position="203"/>
    </location>
</feature>